<dbReference type="Proteomes" id="UP000636800">
    <property type="component" value="Chromosome 7"/>
</dbReference>
<dbReference type="OrthoDB" id="6372431at2759"/>
<dbReference type="InterPro" id="IPR045209">
    <property type="entry name" value="Rrp5"/>
</dbReference>
<proteinExistence type="predicted"/>
<keyword evidence="3" id="KW-1185">Reference proteome</keyword>
<dbReference type="InterPro" id="IPR003029">
    <property type="entry name" value="S1_domain"/>
</dbReference>
<dbReference type="SMART" id="SM00316">
    <property type="entry name" value="S1"/>
    <property type="match status" value="2"/>
</dbReference>
<dbReference type="InterPro" id="IPR012340">
    <property type="entry name" value="NA-bd_OB-fold"/>
</dbReference>
<gene>
    <name evidence="2" type="ORF">HPP92_015877</name>
</gene>
<dbReference type="EMBL" id="JADCNL010000007">
    <property type="protein sequence ID" value="KAG0474020.1"/>
    <property type="molecule type" value="Genomic_DNA"/>
</dbReference>
<comment type="caution">
    <text evidence="2">The sequence shown here is derived from an EMBL/GenBank/DDBJ whole genome shotgun (WGS) entry which is preliminary data.</text>
</comment>
<dbReference type="Gene3D" id="2.40.50.140">
    <property type="entry name" value="Nucleic acid-binding proteins"/>
    <property type="match status" value="2"/>
</dbReference>
<dbReference type="PANTHER" id="PTHR23270:SF10">
    <property type="entry name" value="PROTEIN RRP5 HOMOLOG"/>
    <property type="match status" value="1"/>
</dbReference>
<name>A0A835QIP1_VANPL</name>
<protein>
    <recommendedName>
        <fullName evidence="1">S1 motif domain-containing protein</fullName>
    </recommendedName>
</protein>
<dbReference type="GO" id="GO:0003723">
    <property type="term" value="F:RNA binding"/>
    <property type="evidence" value="ECO:0007669"/>
    <property type="project" value="TreeGrafter"/>
</dbReference>
<sequence>MVPRRLTHGWLSNYCIGLAGYWTNGDIEGPIATDNFFLLVPVVSGYVIGPHLFGRVHFCEVADSWLNDPLSRYQEGQFVKCKVLEASTEVPSFKRVEMIDELHPNMEVHGYIKNVSPKGCFVMLSRKLDARILISNLSDGVLSVELSSKRIDLTLKENAVSQLPKPDTCSFSSLHVGDIISGYVRRVETYGWFCAIFLRLSDDDIDHIEIIYRAGERVLAKILKIDLRKSSALLLE</sequence>
<organism evidence="2 3">
    <name type="scientific">Vanilla planifolia</name>
    <name type="common">Vanilla</name>
    <dbReference type="NCBI Taxonomy" id="51239"/>
    <lineage>
        <taxon>Eukaryota</taxon>
        <taxon>Viridiplantae</taxon>
        <taxon>Streptophyta</taxon>
        <taxon>Embryophyta</taxon>
        <taxon>Tracheophyta</taxon>
        <taxon>Spermatophyta</taxon>
        <taxon>Magnoliopsida</taxon>
        <taxon>Liliopsida</taxon>
        <taxon>Asparagales</taxon>
        <taxon>Orchidaceae</taxon>
        <taxon>Vanilloideae</taxon>
        <taxon>Vanilleae</taxon>
        <taxon>Vanilla</taxon>
    </lineage>
</organism>
<feature type="domain" description="S1 motif" evidence="1">
    <location>
        <begin position="175"/>
        <end position="236"/>
    </location>
</feature>
<reference evidence="2 3" key="1">
    <citation type="journal article" date="2020" name="Nat. Food">
        <title>A phased Vanilla planifolia genome enables genetic improvement of flavour and production.</title>
        <authorList>
            <person name="Hasing T."/>
            <person name="Tang H."/>
            <person name="Brym M."/>
            <person name="Khazi F."/>
            <person name="Huang T."/>
            <person name="Chambers A.H."/>
        </authorList>
    </citation>
    <scope>NUCLEOTIDE SEQUENCE [LARGE SCALE GENOMIC DNA]</scope>
    <source>
        <tissue evidence="2">Leaf</tissue>
    </source>
</reference>
<dbReference type="GO" id="GO:0032040">
    <property type="term" value="C:small-subunit processome"/>
    <property type="evidence" value="ECO:0007669"/>
    <property type="project" value="TreeGrafter"/>
</dbReference>
<evidence type="ECO:0000313" key="2">
    <source>
        <dbReference type="EMBL" id="KAG0474020.1"/>
    </source>
</evidence>
<dbReference type="PANTHER" id="PTHR23270">
    <property type="entry name" value="PROGRAMMED CELL DEATH PROTEIN 11 PRE-RRNA PROCESSING PROTEIN RRP5"/>
    <property type="match status" value="1"/>
</dbReference>
<evidence type="ECO:0000313" key="3">
    <source>
        <dbReference type="Proteomes" id="UP000636800"/>
    </source>
</evidence>
<dbReference type="GO" id="GO:0006364">
    <property type="term" value="P:rRNA processing"/>
    <property type="evidence" value="ECO:0007669"/>
    <property type="project" value="InterPro"/>
</dbReference>
<feature type="domain" description="S1 motif" evidence="1">
    <location>
        <begin position="103"/>
        <end position="156"/>
    </location>
</feature>
<accession>A0A835QIP1</accession>
<evidence type="ECO:0000259" key="1">
    <source>
        <dbReference type="SMART" id="SM00316"/>
    </source>
</evidence>
<dbReference type="SUPFAM" id="SSF50249">
    <property type="entry name" value="Nucleic acid-binding proteins"/>
    <property type="match status" value="3"/>
</dbReference>
<dbReference type="AlphaFoldDB" id="A0A835QIP1"/>